<dbReference type="OrthoDB" id="9770315at2"/>
<keyword evidence="3" id="KW-0597">Phosphoprotein</keyword>
<dbReference type="NCBIfam" id="TIGR01494">
    <property type="entry name" value="ATPase_P-type"/>
    <property type="match status" value="2"/>
</dbReference>
<comment type="subcellular location">
    <subcellularLocation>
        <location evidence="1">Membrane</location>
        <topology evidence="1">Multi-pass membrane protein</topology>
    </subcellularLocation>
</comment>
<feature type="transmembrane region" description="Helical" evidence="12">
    <location>
        <begin position="629"/>
        <end position="649"/>
    </location>
</feature>
<sequence>MAEITLQEQLQHFGTNIQSGLTNEQVNGLQQKYGWNEVKEKKTPAYLLFLKHFWGLTAWMLEATVIVSFLLHRNFDGWLIAGLLLFNGIVGFWQEMRAAKTVESLKAKLTVTVRVLRNGDWVNLPSKAIVPGDILRIRTGDFLIADMLVINGHLQVDKSALTGESALIDAKENETIYAGSIVKNGECTALVIATATNTLFGKTEGLIMSAKHKMHMEEVVGKVVQILFSIVVVVLGITVVNALLGGESFIATLPLILILLVSAVPIGLPAMFTISMAKASQELSEKGLLVSRLSATEDAATLTTLCIDKTGTITENKLSLQDIKPTPNFTDKDVLLYGTLASVKANNDAIDDAFFNRLSKEGISLSDYQQQSFVPFSAANKRTEATIQHHNETFVILKGAYLTIQELCTHPEHILDETVDAWATKGFKTIAVAIKKNNTTELVGIAALYDPPRPDSAEMLAAIKQLGVTVKMLTGDALPVAKEIALQAGVGKNIVAINEVRGMLQQSGSVIAQYDGFAEVLPEDKYNIVKSLQQQKQITGMTGDGVNDAPALKQAEVGIAVSSATDVAKQAASIILLQNGLKQIVDLLRVGRITHTRIANYTVNKIAKTLQTILFVCIAYLLTKKFVVGPIDMVLMLFLIDFVVLALATDKVQWSKQPANWNIKPMVMKGFVLGILLFAECLFWFLWASHQFKISNAELAHSLGFATLFYSGICAVITVRTNGRFYKEPISKTLLWVIIADIVLVLILLPIGFTGFAALPIVPAVCTLAFFLFCNLVINDSVKVILLNYFAKKQQS</sequence>
<dbReference type="PROSITE" id="PS00154">
    <property type="entry name" value="ATPASE_E1_E2"/>
    <property type="match status" value="1"/>
</dbReference>
<keyword evidence="4 12" id="KW-0812">Transmembrane</keyword>
<accession>A0A2W7SIS2</accession>
<keyword evidence="11 12" id="KW-0472">Membrane</keyword>
<evidence type="ECO:0000256" key="5">
    <source>
        <dbReference type="ARBA" id="ARBA00022723"/>
    </source>
</evidence>
<dbReference type="FunFam" id="3.40.50.1000:FF:000211">
    <property type="entry name" value="Plasma membrane ATPase"/>
    <property type="match status" value="1"/>
</dbReference>
<dbReference type="FunFam" id="2.70.150.10:FF:000042">
    <property type="entry name" value="Plasma membrane ATPase"/>
    <property type="match status" value="1"/>
</dbReference>
<dbReference type="RefSeq" id="WP_111294792.1">
    <property type="nucleotide sequence ID" value="NZ_QKZV01000004.1"/>
</dbReference>
<reference evidence="14 15" key="1">
    <citation type="submission" date="2018-06" db="EMBL/GenBank/DDBJ databases">
        <title>Genomic Encyclopedia of Archaeal and Bacterial Type Strains, Phase II (KMG-II): from individual species to whole genera.</title>
        <authorList>
            <person name="Goeker M."/>
        </authorList>
    </citation>
    <scope>NUCLEOTIDE SEQUENCE [LARGE SCALE GENOMIC DNA]</scope>
    <source>
        <strain evidence="14 15">DSM 23241</strain>
    </source>
</reference>
<evidence type="ECO:0000313" key="14">
    <source>
        <dbReference type="EMBL" id="PZX62775.1"/>
    </source>
</evidence>
<dbReference type="GO" id="GO:0120029">
    <property type="term" value="P:proton export across plasma membrane"/>
    <property type="evidence" value="ECO:0007669"/>
    <property type="project" value="InterPro"/>
</dbReference>
<keyword evidence="9" id="KW-1278">Translocase</keyword>
<evidence type="ECO:0000256" key="11">
    <source>
        <dbReference type="ARBA" id="ARBA00023136"/>
    </source>
</evidence>
<keyword evidence="7" id="KW-0067">ATP-binding</keyword>
<feature type="domain" description="Cation-transporting P-type ATPase N-terminal" evidence="13">
    <location>
        <begin position="2"/>
        <end position="73"/>
    </location>
</feature>
<dbReference type="Pfam" id="PF00690">
    <property type="entry name" value="Cation_ATPase_N"/>
    <property type="match status" value="1"/>
</dbReference>
<dbReference type="GO" id="GO:0005524">
    <property type="term" value="F:ATP binding"/>
    <property type="evidence" value="ECO:0007669"/>
    <property type="project" value="UniProtKB-KW"/>
</dbReference>
<dbReference type="InterPro" id="IPR023214">
    <property type="entry name" value="HAD_sf"/>
</dbReference>
<dbReference type="GO" id="GO:0016020">
    <property type="term" value="C:membrane"/>
    <property type="evidence" value="ECO:0007669"/>
    <property type="project" value="UniProtKB-SubCell"/>
</dbReference>
<feature type="transmembrane region" description="Helical" evidence="12">
    <location>
        <begin position="699"/>
        <end position="721"/>
    </location>
</feature>
<protein>
    <submittedName>
        <fullName evidence="14">H+-transporting ATPase</fullName>
    </submittedName>
</protein>
<dbReference type="Gene3D" id="2.70.150.10">
    <property type="entry name" value="Calcium-transporting ATPase, cytoplasmic transduction domain A"/>
    <property type="match status" value="1"/>
</dbReference>
<feature type="transmembrane region" description="Helical" evidence="12">
    <location>
        <begin position="223"/>
        <end position="244"/>
    </location>
</feature>
<dbReference type="Pfam" id="PF00702">
    <property type="entry name" value="Hydrolase"/>
    <property type="match status" value="1"/>
</dbReference>
<keyword evidence="10 12" id="KW-1133">Transmembrane helix</keyword>
<evidence type="ECO:0000256" key="4">
    <source>
        <dbReference type="ARBA" id="ARBA00022692"/>
    </source>
</evidence>
<organism evidence="14 15">
    <name type="scientific">Hydrotalea sandarakina</name>
    <dbReference type="NCBI Taxonomy" id="1004304"/>
    <lineage>
        <taxon>Bacteria</taxon>
        <taxon>Pseudomonadati</taxon>
        <taxon>Bacteroidota</taxon>
        <taxon>Chitinophagia</taxon>
        <taxon>Chitinophagales</taxon>
        <taxon>Chitinophagaceae</taxon>
        <taxon>Hydrotalea</taxon>
    </lineage>
</organism>
<dbReference type="GO" id="GO:0046872">
    <property type="term" value="F:metal ion binding"/>
    <property type="evidence" value="ECO:0007669"/>
    <property type="project" value="UniProtKB-KW"/>
</dbReference>
<dbReference type="InterPro" id="IPR001757">
    <property type="entry name" value="P_typ_ATPase"/>
</dbReference>
<dbReference type="GO" id="GO:0016887">
    <property type="term" value="F:ATP hydrolysis activity"/>
    <property type="evidence" value="ECO:0007669"/>
    <property type="project" value="InterPro"/>
</dbReference>
<keyword evidence="15" id="KW-1185">Reference proteome</keyword>
<proteinExistence type="inferred from homology"/>
<feature type="transmembrane region" description="Helical" evidence="12">
    <location>
        <begin position="606"/>
        <end position="623"/>
    </location>
</feature>
<evidence type="ECO:0000256" key="8">
    <source>
        <dbReference type="ARBA" id="ARBA00022842"/>
    </source>
</evidence>
<keyword evidence="6" id="KW-0547">Nucleotide-binding</keyword>
<dbReference type="PRINTS" id="PR00119">
    <property type="entry name" value="CATATPASE"/>
</dbReference>
<dbReference type="InterPro" id="IPR023298">
    <property type="entry name" value="ATPase_P-typ_TM_dom_sf"/>
</dbReference>
<dbReference type="PANTHER" id="PTHR42861">
    <property type="entry name" value="CALCIUM-TRANSPORTING ATPASE"/>
    <property type="match status" value="1"/>
</dbReference>
<dbReference type="InterPro" id="IPR004014">
    <property type="entry name" value="ATPase_P-typ_cation-transptr_N"/>
</dbReference>
<dbReference type="SFLD" id="SFLDF00027">
    <property type="entry name" value="p-type_atpase"/>
    <property type="match status" value="1"/>
</dbReference>
<comment type="similarity">
    <text evidence="2">Belongs to the cation transport ATPase (P-type) (TC 3.A.3) family. Type IIIA subfamily.</text>
</comment>
<dbReference type="InterPro" id="IPR036412">
    <property type="entry name" value="HAD-like_sf"/>
</dbReference>
<comment type="caution">
    <text evidence="14">The sequence shown here is derived from an EMBL/GenBank/DDBJ whole genome shotgun (WGS) entry which is preliminary data.</text>
</comment>
<evidence type="ECO:0000256" key="1">
    <source>
        <dbReference type="ARBA" id="ARBA00004141"/>
    </source>
</evidence>
<evidence type="ECO:0000256" key="10">
    <source>
        <dbReference type="ARBA" id="ARBA00022989"/>
    </source>
</evidence>
<dbReference type="InterPro" id="IPR023299">
    <property type="entry name" value="ATPase_P-typ_cyto_dom_N"/>
</dbReference>
<dbReference type="EMBL" id="QKZV01000004">
    <property type="protein sequence ID" value="PZX62775.1"/>
    <property type="molecule type" value="Genomic_DNA"/>
</dbReference>
<evidence type="ECO:0000256" key="3">
    <source>
        <dbReference type="ARBA" id="ARBA00022553"/>
    </source>
</evidence>
<dbReference type="Gene3D" id="3.40.1110.10">
    <property type="entry name" value="Calcium-transporting ATPase, cytoplasmic domain N"/>
    <property type="match status" value="1"/>
</dbReference>
<dbReference type="InterPro" id="IPR044492">
    <property type="entry name" value="P_typ_ATPase_HD_dom"/>
</dbReference>
<feature type="transmembrane region" description="Helical" evidence="12">
    <location>
        <begin position="49"/>
        <end position="71"/>
    </location>
</feature>
<dbReference type="InterPro" id="IPR059000">
    <property type="entry name" value="ATPase_P-type_domA"/>
</dbReference>
<evidence type="ECO:0000256" key="2">
    <source>
        <dbReference type="ARBA" id="ARBA00008804"/>
    </source>
</evidence>
<feature type="transmembrane region" description="Helical" evidence="12">
    <location>
        <begin position="670"/>
        <end position="687"/>
    </location>
</feature>
<gene>
    <name evidence="14" type="ORF">LX80_01469</name>
</gene>
<dbReference type="SFLD" id="SFLDG00002">
    <property type="entry name" value="C1.7:_P-type_atpase_like"/>
    <property type="match status" value="1"/>
</dbReference>
<dbReference type="Gene3D" id="3.40.50.1000">
    <property type="entry name" value="HAD superfamily/HAD-like"/>
    <property type="match status" value="1"/>
</dbReference>
<evidence type="ECO:0000313" key="15">
    <source>
        <dbReference type="Proteomes" id="UP000249720"/>
    </source>
</evidence>
<evidence type="ECO:0000256" key="7">
    <source>
        <dbReference type="ARBA" id="ARBA00022840"/>
    </source>
</evidence>
<dbReference type="Proteomes" id="UP000249720">
    <property type="component" value="Unassembled WGS sequence"/>
</dbReference>
<evidence type="ECO:0000256" key="6">
    <source>
        <dbReference type="ARBA" id="ARBA00022741"/>
    </source>
</evidence>
<dbReference type="SMART" id="SM00831">
    <property type="entry name" value="Cation_ATPase_N"/>
    <property type="match status" value="1"/>
</dbReference>
<evidence type="ECO:0000256" key="12">
    <source>
        <dbReference type="SAM" id="Phobius"/>
    </source>
</evidence>
<dbReference type="InterPro" id="IPR006534">
    <property type="entry name" value="P-type_ATPase_IIIA"/>
</dbReference>
<dbReference type="SUPFAM" id="SSF81665">
    <property type="entry name" value="Calcium ATPase, transmembrane domain M"/>
    <property type="match status" value="1"/>
</dbReference>
<evidence type="ECO:0000259" key="13">
    <source>
        <dbReference type="SMART" id="SM00831"/>
    </source>
</evidence>
<dbReference type="Gene3D" id="1.20.1110.10">
    <property type="entry name" value="Calcium-transporting ATPase, transmembrane domain"/>
    <property type="match status" value="1"/>
</dbReference>
<dbReference type="SUPFAM" id="SSF56784">
    <property type="entry name" value="HAD-like"/>
    <property type="match status" value="1"/>
</dbReference>
<feature type="transmembrane region" description="Helical" evidence="12">
    <location>
        <begin position="757"/>
        <end position="778"/>
    </location>
</feature>
<dbReference type="NCBIfam" id="TIGR01647">
    <property type="entry name" value="ATPase-IIIA_H"/>
    <property type="match status" value="1"/>
</dbReference>
<feature type="transmembrane region" description="Helical" evidence="12">
    <location>
        <begin position="250"/>
        <end position="274"/>
    </location>
</feature>
<dbReference type="InterPro" id="IPR018303">
    <property type="entry name" value="ATPase_P-typ_P_site"/>
</dbReference>
<keyword evidence="8" id="KW-0460">Magnesium</keyword>
<dbReference type="AlphaFoldDB" id="A0A2W7SIS2"/>
<dbReference type="GO" id="GO:0008553">
    <property type="term" value="F:P-type proton-exporting transporter activity"/>
    <property type="evidence" value="ECO:0007669"/>
    <property type="project" value="InterPro"/>
</dbReference>
<dbReference type="Pfam" id="PF00122">
    <property type="entry name" value="E1-E2_ATPase"/>
    <property type="match status" value="1"/>
</dbReference>
<dbReference type="SUPFAM" id="SSF81653">
    <property type="entry name" value="Calcium ATPase, transduction domain A"/>
    <property type="match status" value="1"/>
</dbReference>
<dbReference type="PRINTS" id="PR00120">
    <property type="entry name" value="HATPASE"/>
</dbReference>
<feature type="transmembrane region" description="Helical" evidence="12">
    <location>
        <begin position="733"/>
        <end position="751"/>
    </location>
</feature>
<feature type="transmembrane region" description="Helical" evidence="12">
    <location>
        <begin position="77"/>
        <end position="93"/>
    </location>
</feature>
<dbReference type="InterPro" id="IPR008250">
    <property type="entry name" value="ATPase_P-typ_transduc_dom_A_sf"/>
</dbReference>
<keyword evidence="5" id="KW-0479">Metal-binding</keyword>
<evidence type="ECO:0000256" key="9">
    <source>
        <dbReference type="ARBA" id="ARBA00022967"/>
    </source>
</evidence>
<name>A0A2W7SIS2_9BACT</name>
<dbReference type="SFLD" id="SFLDS00003">
    <property type="entry name" value="Haloacid_Dehalogenase"/>
    <property type="match status" value="1"/>
</dbReference>